<keyword evidence="5 9" id="KW-0805">Transcription regulation</keyword>
<dbReference type="PANTHER" id="PTHR45526:SF1">
    <property type="entry name" value="TRANSCRIPTIONAL REGULATORY PROTEIN DCUR-RELATED"/>
    <property type="match status" value="1"/>
</dbReference>
<comment type="subcellular location">
    <subcellularLocation>
        <location evidence="1 9">Cytoplasm</location>
    </subcellularLocation>
</comment>
<evidence type="ECO:0000256" key="3">
    <source>
        <dbReference type="ARBA" id="ARBA00022553"/>
    </source>
</evidence>
<dbReference type="Gene3D" id="3.40.50.2300">
    <property type="match status" value="1"/>
</dbReference>
<dbReference type="InterPro" id="IPR036390">
    <property type="entry name" value="WH_DNA-bd_sf"/>
</dbReference>
<dbReference type="InterPro" id="IPR001789">
    <property type="entry name" value="Sig_transdc_resp-reg_receiver"/>
</dbReference>
<sequence>MKDDLRVLIVDDDFHVARLHATYVNAAPGFTALEPVGSGGAALEAIQTYRPDLVLIDIYLPDGNGLDILRGLDVDAFVLSAASDAASLRKAMRRGALGYLIKPFSEKHLSDRLRGYTRYRRLLAGGSALDQDLADRALRQLHTSDTQTARVRSVTETAVLSALGQTPGVLTAIDVSSAVGVSRATAQRYLSALVDEGSIEVNLRYGSTGRPEHQYSVRTP</sequence>
<dbReference type="GO" id="GO:0005737">
    <property type="term" value="C:cytoplasm"/>
    <property type="evidence" value="ECO:0007669"/>
    <property type="project" value="UniProtKB-SubCell"/>
</dbReference>
<keyword evidence="7 9" id="KW-0010">Activator</keyword>
<evidence type="ECO:0000256" key="5">
    <source>
        <dbReference type="ARBA" id="ARBA00023015"/>
    </source>
</evidence>
<proteinExistence type="predicted"/>
<dbReference type="GO" id="GO:0003700">
    <property type="term" value="F:DNA-binding transcription factor activity"/>
    <property type="evidence" value="ECO:0007669"/>
    <property type="project" value="InterPro"/>
</dbReference>
<dbReference type="InterPro" id="IPR036388">
    <property type="entry name" value="WH-like_DNA-bd_sf"/>
</dbReference>
<evidence type="ECO:0000256" key="10">
    <source>
        <dbReference type="PROSITE-ProRule" id="PRU00169"/>
    </source>
</evidence>
<feature type="domain" description="Response regulatory" evidence="11">
    <location>
        <begin position="6"/>
        <end position="117"/>
    </location>
</feature>
<evidence type="ECO:0000259" key="11">
    <source>
        <dbReference type="PROSITE" id="PS50110"/>
    </source>
</evidence>
<dbReference type="Pfam" id="PF09339">
    <property type="entry name" value="HTH_IclR"/>
    <property type="match status" value="1"/>
</dbReference>
<gene>
    <name evidence="12" type="ORF">C8D78_0503</name>
</gene>
<evidence type="ECO:0000256" key="4">
    <source>
        <dbReference type="ARBA" id="ARBA00023012"/>
    </source>
</evidence>
<keyword evidence="6 9" id="KW-0238">DNA-binding</keyword>
<dbReference type="InterPro" id="IPR051271">
    <property type="entry name" value="2C-system_Tx_regulators"/>
</dbReference>
<dbReference type="Pfam" id="PF00072">
    <property type="entry name" value="Response_reg"/>
    <property type="match status" value="1"/>
</dbReference>
<comment type="caution">
    <text evidence="12">The sequence shown here is derived from an EMBL/GenBank/DDBJ whole genome shotgun (WGS) entry which is preliminary data.</text>
</comment>
<keyword evidence="4 9" id="KW-0902">Two-component regulatory system</keyword>
<dbReference type="GO" id="GO:0003677">
    <property type="term" value="F:DNA binding"/>
    <property type="evidence" value="ECO:0007669"/>
    <property type="project" value="UniProtKB-KW"/>
</dbReference>
<keyword evidence="3 10" id="KW-0597">Phosphoprotein</keyword>
<dbReference type="PIRSF" id="PIRSF006171">
    <property type="entry name" value="RR_citrat_malat"/>
    <property type="match status" value="1"/>
</dbReference>
<dbReference type="SUPFAM" id="SSF52172">
    <property type="entry name" value="CheY-like"/>
    <property type="match status" value="1"/>
</dbReference>
<dbReference type="InterPro" id="IPR005471">
    <property type="entry name" value="Tscrpt_reg_IclR_N"/>
</dbReference>
<name>A0A495FLS2_9MICC</name>
<dbReference type="SMART" id="SM00448">
    <property type="entry name" value="REC"/>
    <property type="match status" value="1"/>
</dbReference>
<evidence type="ECO:0000256" key="9">
    <source>
        <dbReference type="PIRNR" id="PIRNR006171"/>
    </source>
</evidence>
<dbReference type="AlphaFoldDB" id="A0A495FLS2"/>
<keyword evidence="2 9" id="KW-0963">Cytoplasm</keyword>
<evidence type="ECO:0000313" key="12">
    <source>
        <dbReference type="EMBL" id="RKR30183.1"/>
    </source>
</evidence>
<dbReference type="EMBL" id="RBIR01000001">
    <property type="protein sequence ID" value="RKR30183.1"/>
    <property type="molecule type" value="Genomic_DNA"/>
</dbReference>
<accession>A0A495FLS2</accession>
<evidence type="ECO:0000256" key="2">
    <source>
        <dbReference type="ARBA" id="ARBA00022490"/>
    </source>
</evidence>
<feature type="modified residue" description="4-aspartylphosphate" evidence="10">
    <location>
        <position position="57"/>
    </location>
</feature>
<evidence type="ECO:0000256" key="1">
    <source>
        <dbReference type="ARBA" id="ARBA00004496"/>
    </source>
</evidence>
<dbReference type="Gene3D" id="1.10.10.10">
    <property type="entry name" value="Winged helix-like DNA-binding domain superfamily/Winged helix DNA-binding domain"/>
    <property type="match status" value="1"/>
</dbReference>
<dbReference type="Proteomes" id="UP000276055">
    <property type="component" value="Unassembled WGS sequence"/>
</dbReference>
<dbReference type="GO" id="GO:0000156">
    <property type="term" value="F:phosphorelay response regulator activity"/>
    <property type="evidence" value="ECO:0007669"/>
    <property type="project" value="TreeGrafter"/>
</dbReference>
<dbReference type="RefSeq" id="WP_120950271.1">
    <property type="nucleotide sequence ID" value="NZ_RBIR01000001.1"/>
</dbReference>
<protein>
    <recommendedName>
        <fullName evidence="9">Transcriptional regulatory protein</fullName>
    </recommendedName>
</protein>
<evidence type="ECO:0000256" key="8">
    <source>
        <dbReference type="ARBA" id="ARBA00023163"/>
    </source>
</evidence>
<evidence type="ECO:0000256" key="6">
    <source>
        <dbReference type="ARBA" id="ARBA00023125"/>
    </source>
</evidence>
<evidence type="ECO:0000313" key="13">
    <source>
        <dbReference type="Proteomes" id="UP000276055"/>
    </source>
</evidence>
<dbReference type="PANTHER" id="PTHR45526">
    <property type="entry name" value="TRANSCRIPTIONAL REGULATORY PROTEIN DPIA"/>
    <property type="match status" value="1"/>
</dbReference>
<dbReference type="InterPro" id="IPR024187">
    <property type="entry name" value="Sig_transdc_resp-reg_cit/mal"/>
</dbReference>
<dbReference type="OrthoDB" id="7187989at2"/>
<dbReference type="InterPro" id="IPR011006">
    <property type="entry name" value="CheY-like_superfamily"/>
</dbReference>
<reference evidence="12 13" key="1">
    <citation type="submission" date="2018-10" db="EMBL/GenBank/DDBJ databases">
        <title>Genomic Encyclopedia of Type Strains, Phase IV (KMG-IV): sequencing the most valuable type-strain genomes for metagenomic binning, comparative biology and taxonomic classification.</title>
        <authorList>
            <person name="Goeker M."/>
        </authorList>
    </citation>
    <scope>NUCLEOTIDE SEQUENCE [LARGE SCALE GENOMIC DNA]</scope>
    <source>
        <strain evidence="12 13">DSM 25586</strain>
    </source>
</reference>
<dbReference type="SUPFAM" id="SSF46785">
    <property type="entry name" value="Winged helix' DNA-binding domain"/>
    <property type="match status" value="1"/>
</dbReference>
<keyword evidence="8 9" id="KW-0804">Transcription</keyword>
<evidence type="ECO:0000256" key="7">
    <source>
        <dbReference type="ARBA" id="ARBA00023159"/>
    </source>
</evidence>
<organism evidence="12 13">
    <name type="scientific">Arthrobacter oryzae</name>
    <dbReference type="NCBI Taxonomy" id="409290"/>
    <lineage>
        <taxon>Bacteria</taxon>
        <taxon>Bacillati</taxon>
        <taxon>Actinomycetota</taxon>
        <taxon>Actinomycetes</taxon>
        <taxon>Micrococcales</taxon>
        <taxon>Micrococcaceae</taxon>
        <taxon>Arthrobacter</taxon>
    </lineage>
</organism>
<dbReference type="PROSITE" id="PS50110">
    <property type="entry name" value="RESPONSE_REGULATORY"/>
    <property type="match status" value="1"/>
</dbReference>